<keyword evidence="5" id="KW-0808">Transferase</keyword>
<sequence length="220" mass="23455">VGGSLLFDEKGELRAEYLRSLIVTLKLASQNSRLVVVVGGGQVARKYIEAGRGLGASEGALDEVGIFASRLNASLLFAAFYKTFPIIPTSLREIRALTLSDLPVVFTGGLQPGQSTTTTAALIAEALSWDLVIATDVSGIFDKDPKKYPDAKLLKQVMASDLLSKFSSNQVAGGYKLLDPLTLHIIIRSKRTVRVIAGEPSENIARALSGENIGSVILPE</sequence>
<reference evidence="12" key="1">
    <citation type="journal article" date="2020" name="mSystems">
        <title>Genome- and Community-Level Interaction Insights into Carbon Utilization and Element Cycling Functions of Hydrothermarchaeota in Hydrothermal Sediment.</title>
        <authorList>
            <person name="Zhou Z."/>
            <person name="Liu Y."/>
            <person name="Xu W."/>
            <person name="Pan J."/>
            <person name="Luo Z.H."/>
            <person name="Li M."/>
        </authorList>
    </citation>
    <scope>NUCLEOTIDE SEQUENCE</scope>
    <source>
        <strain evidence="12">SpSt-649</strain>
    </source>
</reference>
<dbReference type="GO" id="GO:0006225">
    <property type="term" value="P:UDP biosynthetic process"/>
    <property type="evidence" value="ECO:0007669"/>
    <property type="project" value="TreeGrafter"/>
</dbReference>
<evidence type="ECO:0000256" key="9">
    <source>
        <dbReference type="ARBA" id="ARBA00022975"/>
    </source>
</evidence>
<evidence type="ECO:0000256" key="6">
    <source>
        <dbReference type="ARBA" id="ARBA00022741"/>
    </source>
</evidence>
<dbReference type="Pfam" id="PF00696">
    <property type="entry name" value="AA_kinase"/>
    <property type="match status" value="1"/>
</dbReference>
<organism evidence="12">
    <name type="scientific">Thermofilum pendens</name>
    <dbReference type="NCBI Taxonomy" id="2269"/>
    <lineage>
        <taxon>Archaea</taxon>
        <taxon>Thermoproteota</taxon>
        <taxon>Thermoprotei</taxon>
        <taxon>Thermofilales</taxon>
        <taxon>Thermofilaceae</taxon>
        <taxon>Thermofilum</taxon>
    </lineage>
</organism>
<dbReference type="NCBIfam" id="TIGR02076">
    <property type="entry name" value="pyrH_arch"/>
    <property type="match status" value="1"/>
</dbReference>
<keyword evidence="8" id="KW-0067">ATP-binding</keyword>
<dbReference type="InterPro" id="IPR036393">
    <property type="entry name" value="AceGlu_kinase-like_sf"/>
</dbReference>
<name>A0A7C4H463_THEPE</name>
<evidence type="ECO:0000256" key="4">
    <source>
        <dbReference type="ARBA" id="ARBA00022490"/>
    </source>
</evidence>
<dbReference type="Gene3D" id="3.40.1160.10">
    <property type="entry name" value="Acetylglutamate kinase-like"/>
    <property type="match status" value="1"/>
</dbReference>
<evidence type="ECO:0000256" key="3">
    <source>
        <dbReference type="ARBA" id="ARBA00012899"/>
    </source>
</evidence>
<feature type="non-terminal residue" evidence="12">
    <location>
        <position position="1"/>
    </location>
</feature>
<feature type="domain" description="Aspartate/glutamate/uridylate kinase" evidence="11">
    <location>
        <begin position="1"/>
        <end position="196"/>
    </location>
</feature>
<evidence type="ECO:0000259" key="11">
    <source>
        <dbReference type="Pfam" id="PF00696"/>
    </source>
</evidence>
<dbReference type="InterPro" id="IPR001048">
    <property type="entry name" value="Asp/Glu/Uridylate_kinase"/>
</dbReference>
<proteinExistence type="inferred from homology"/>
<dbReference type="EMBL" id="DTBQ01000127">
    <property type="protein sequence ID" value="HGM47003.1"/>
    <property type="molecule type" value="Genomic_DNA"/>
</dbReference>
<evidence type="ECO:0000256" key="5">
    <source>
        <dbReference type="ARBA" id="ARBA00022679"/>
    </source>
</evidence>
<keyword evidence="6" id="KW-0547">Nucleotide-binding</keyword>
<evidence type="ECO:0000256" key="1">
    <source>
        <dbReference type="ARBA" id="ARBA00004791"/>
    </source>
</evidence>
<dbReference type="GO" id="GO:0033862">
    <property type="term" value="F:UMP kinase activity"/>
    <property type="evidence" value="ECO:0007669"/>
    <property type="project" value="UniProtKB-EC"/>
</dbReference>
<dbReference type="GO" id="GO:0005524">
    <property type="term" value="F:ATP binding"/>
    <property type="evidence" value="ECO:0007669"/>
    <property type="project" value="UniProtKB-KW"/>
</dbReference>
<keyword evidence="4" id="KW-0963">Cytoplasm</keyword>
<dbReference type="EC" id="2.7.4.22" evidence="3"/>
<keyword evidence="7 12" id="KW-0418">Kinase</keyword>
<evidence type="ECO:0000256" key="2">
    <source>
        <dbReference type="ARBA" id="ARBA00007614"/>
    </source>
</evidence>
<dbReference type="PANTHER" id="PTHR42833:SF4">
    <property type="entry name" value="URIDYLATE KINASE PUMPKIN, CHLOROPLASTIC"/>
    <property type="match status" value="1"/>
</dbReference>
<comment type="similarity">
    <text evidence="2">Belongs to the UMP kinase family.</text>
</comment>
<dbReference type="PANTHER" id="PTHR42833">
    <property type="entry name" value="URIDYLATE KINASE"/>
    <property type="match status" value="1"/>
</dbReference>
<comment type="caution">
    <text evidence="12">The sequence shown here is derived from an EMBL/GenBank/DDBJ whole genome shotgun (WGS) entry which is preliminary data.</text>
</comment>
<evidence type="ECO:0000313" key="12">
    <source>
        <dbReference type="EMBL" id="HGM47003.1"/>
    </source>
</evidence>
<dbReference type="AlphaFoldDB" id="A0A7C4H463"/>
<gene>
    <name evidence="12" type="primary">pyrH</name>
    <name evidence="12" type="ORF">ENU21_04560</name>
</gene>
<evidence type="ECO:0000256" key="10">
    <source>
        <dbReference type="ARBA" id="ARBA00032092"/>
    </source>
</evidence>
<keyword evidence="9" id="KW-0665">Pyrimidine biosynthesis</keyword>
<comment type="pathway">
    <text evidence="1">Pyrimidine metabolism; CTP biosynthesis via de novo pathway; UDP from UMP (UMPK route): step 1/1.</text>
</comment>
<dbReference type="InterPro" id="IPR011818">
    <property type="entry name" value="Uridylate_kinase_arch/spir"/>
</dbReference>
<accession>A0A7C4H463</accession>
<protein>
    <recommendedName>
        <fullName evidence="3">UMP kinase</fullName>
        <ecNumber evidence="3">2.7.4.22</ecNumber>
    </recommendedName>
    <alternativeName>
        <fullName evidence="10">Uridine monophosphate kinase</fullName>
    </alternativeName>
</protein>
<evidence type="ECO:0000256" key="7">
    <source>
        <dbReference type="ARBA" id="ARBA00022777"/>
    </source>
</evidence>
<dbReference type="SUPFAM" id="SSF53633">
    <property type="entry name" value="Carbamate kinase-like"/>
    <property type="match status" value="1"/>
</dbReference>
<evidence type="ECO:0000256" key="8">
    <source>
        <dbReference type="ARBA" id="ARBA00022840"/>
    </source>
</evidence>